<gene>
    <name evidence="1" type="ORF">H8E19_00075</name>
</gene>
<sequence length="109" mass="12251">MTLTNDRYSYRVIWSDKDDEYLGLCAEFPNLSWLSGTPEAALKGIRRVVAEGIKIMEADGDTIPEPLSNKKYSGKFSVRIPPEVHRNLSLQAAEEGVSLNRLINARLSR</sequence>
<accession>A0A8J6MUR2</accession>
<dbReference type="Gene3D" id="1.10.1220.10">
    <property type="entry name" value="Met repressor-like"/>
    <property type="match status" value="1"/>
</dbReference>
<evidence type="ECO:0000313" key="2">
    <source>
        <dbReference type="Proteomes" id="UP000650524"/>
    </source>
</evidence>
<proteinExistence type="predicted"/>
<dbReference type="SUPFAM" id="SSF143100">
    <property type="entry name" value="TTHA1013/TTHA0281-like"/>
    <property type="match status" value="1"/>
</dbReference>
<dbReference type="EMBL" id="JACNJD010000006">
    <property type="protein sequence ID" value="MBC8175768.1"/>
    <property type="molecule type" value="Genomic_DNA"/>
</dbReference>
<dbReference type="AlphaFoldDB" id="A0A8J6MUR2"/>
<dbReference type="Pfam" id="PF05534">
    <property type="entry name" value="HicB"/>
    <property type="match status" value="1"/>
</dbReference>
<dbReference type="InterPro" id="IPR010985">
    <property type="entry name" value="Ribbon_hlx_hlx"/>
</dbReference>
<evidence type="ECO:0000313" key="1">
    <source>
        <dbReference type="EMBL" id="MBC8175768.1"/>
    </source>
</evidence>
<dbReference type="SUPFAM" id="SSF47598">
    <property type="entry name" value="Ribbon-helix-helix"/>
    <property type="match status" value="1"/>
</dbReference>
<dbReference type="InterPro" id="IPR008651">
    <property type="entry name" value="Uncharacterised_HicB"/>
</dbReference>
<name>A0A8J6MUR2_9DELT</name>
<reference evidence="1 2" key="1">
    <citation type="submission" date="2020-08" db="EMBL/GenBank/DDBJ databases">
        <title>Bridging the membrane lipid divide: bacteria of the FCB group superphylum have the potential to synthesize archaeal ether lipids.</title>
        <authorList>
            <person name="Villanueva L."/>
            <person name="Von Meijenfeldt F.A.B."/>
            <person name="Westbye A.B."/>
            <person name="Yadav S."/>
            <person name="Hopmans E.C."/>
            <person name="Dutilh B.E."/>
            <person name="Sinninghe Damste J.S."/>
        </authorList>
    </citation>
    <scope>NUCLEOTIDE SEQUENCE [LARGE SCALE GENOMIC DNA]</scope>
    <source>
        <strain evidence="1">NIOZ-UU27</strain>
    </source>
</reference>
<dbReference type="InterPro" id="IPR035069">
    <property type="entry name" value="TTHA1013/TTHA0281-like"/>
</dbReference>
<dbReference type="Gene3D" id="3.30.160.250">
    <property type="match status" value="1"/>
</dbReference>
<protein>
    <submittedName>
        <fullName evidence="1">Toxin-antitoxin system HicB family antitoxin</fullName>
    </submittedName>
</protein>
<organism evidence="1 2">
    <name type="scientific">Candidatus Desulfacyla euxinica</name>
    <dbReference type="NCBI Taxonomy" id="2841693"/>
    <lineage>
        <taxon>Bacteria</taxon>
        <taxon>Deltaproteobacteria</taxon>
        <taxon>Candidatus Desulfacyla</taxon>
    </lineage>
</organism>
<comment type="caution">
    <text evidence="1">The sequence shown here is derived from an EMBL/GenBank/DDBJ whole genome shotgun (WGS) entry which is preliminary data.</text>
</comment>
<dbReference type="InterPro" id="IPR013321">
    <property type="entry name" value="Arc_rbn_hlx_hlx"/>
</dbReference>
<dbReference type="Proteomes" id="UP000650524">
    <property type="component" value="Unassembled WGS sequence"/>
</dbReference>
<dbReference type="GO" id="GO:0006355">
    <property type="term" value="P:regulation of DNA-templated transcription"/>
    <property type="evidence" value="ECO:0007669"/>
    <property type="project" value="InterPro"/>
</dbReference>